<feature type="compositionally biased region" description="Basic and acidic residues" evidence="1">
    <location>
        <begin position="31"/>
        <end position="46"/>
    </location>
</feature>
<accession>A0A8S9XBD0</accession>
<organism evidence="2 3">
    <name type="scientific">Apolygus lucorum</name>
    <name type="common">Small green plant bug</name>
    <name type="synonym">Lygocoris lucorum</name>
    <dbReference type="NCBI Taxonomy" id="248454"/>
    <lineage>
        <taxon>Eukaryota</taxon>
        <taxon>Metazoa</taxon>
        <taxon>Ecdysozoa</taxon>
        <taxon>Arthropoda</taxon>
        <taxon>Hexapoda</taxon>
        <taxon>Insecta</taxon>
        <taxon>Pterygota</taxon>
        <taxon>Neoptera</taxon>
        <taxon>Paraneoptera</taxon>
        <taxon>Hemiptera</taxon>
        <taxon>Heteroptera</taxon>
        <taxon>Panheteroptera</taxon>
        <taxon>Cimicomorpha</taxon>
        <taxon>Miridae</taxon>
        <taxon>Mirini</taxon>
        <taxon>Apolygus</taxon>
    </lineage>
</organism>
<evidence type="ECO:0000256" key="1">
    <source>
        <dbReference type="SAM" id="MobiDB-lite"/>
    </source>
</evidence>
<dbReference type="Proteomes" id="UP000466442">
    <property type="component" value="Linkage Group LG9"/>
</dbReference>
<gene>
    <name evidence="2" type="ORF">GE061_020043</name>
</gene>
<dbReference type="EMBL" id="WIXP02000009">
    <property type="protein sequence ID" value="KAF6205869.1"/>
    <property type="molecule type" value="Genomic_DNA"/>
</dbReference>
<dbReference type="AlphaFoldDB" id="A0A8S9XBD0"/>
<comment type="caution">
    <text evidence="2">The sequence shown here is derived from an EMBL/GenBank/DDBJ whole genome shotgun (WGS) entry which is preliminary data.</text>
</comment>
<evidence type="ECO:0000313" key="3">
    <source>
        <dbReference type="Proteomes" id="UP000466442"/>
    </source>
</evidence>
<feature type="region of interest" description="Disordered" evidence="1">
    <location>
        <begin position="1"/>
        <end position="71"/>
    </location>
</feature>
<keyword evidence="3" id="KW-1185">Reference proteome</keyword>
<sequence length="71" mass="7946">MITSEEIHQSTTEISNGITSAQKTSKGKVYNTREESRMEEKIKDGEITTTGDNNSSREETTTGQEMIPHQI</sequence>
<reference evidence="2" key="1">
    <citation type="journal article" date="2021" name="Mol. Ecol. Resour.">
        <title>Apolygus lucorum genome provides insights into omnivorousness and mesophyll feeding.</title>
        <authorList>
            <person name="Liu Y."/>
            <person name="Liu H."/>
            <person name="Wang H."/>
            <person name="Huang T."/>
            <person name="Liu B."/>
            <person name="Yang B."/>
            <person name="Yin L."/>
            <person name="Li B."/>
            <person name="Zhang Y."/>
            <person name="Zhang S."/>
            <person name="Jiang F."/>
            <person name="Zhang X."/>
            <person name="Ren Y."/>
            <person name="Wang B."/>
            <person name="Wang S."/>
            <person name="Lu Y."/>
            <person name="Wu K."/>
            <person name="Fan W."/>
            <person name="Wang G."/>
        </authorList>
    </citation>
    <scope>NUCLEOTIDE SEQUENCE</scope>
    <source>
        <strain evidence="2">12Hb</strain>
    </source>
</reference>
<evidence type="ECO:0000313" key="2">
    <source>
        <dbReference type="EMBL" id="KAF6205869.1"/>
    </source>
</evidence>
<feature type="compositionally biased region" description="Polar residues" evidence="1">
    <location>
        <begin position="9"/>
        <end position="24"/>
    </location>
</feature>
<name>A0A8S9XBD0_APOLU</name>
<proteinExistence type="predicted"/>
<protein>
    <submittedName>
        <fullName evidence="2">Uncharacterized protein</fullName>
    </submittedName>
</protein>